<comment type="caution">
    <text evidence="1">The sequence shown here is derived from an EMBL/GenBank/DDBJ whole genome shotgun (WGS) entry which is preliminary data.</text>
</comment>
<proteinExistence type="predicted"/>
<sequence>MEWVLAILFGAAVLLLILSFIKSMKSSSNFEKQMDQLSYSLMDDIHQLEQKIRNLEIDAEITAQEAGVLPGSSKERLLLRDMLDLHKRGYSFESIAMKKQLPKNEVDHLLAPYIRVKDERSKVANDA</sequence>
<dbReference type="Proteomes" id="UP001232343">
    <property type="component" value="Unassembled WGS sequence"/>
</dbReference>
<accession>A0ABU0D9K8</accession>
<reference evidence="1 2" key="1">
    <citation type="submission" date="2023-07" db="EMBL/GenBank/DDBJ databases">
        <title>Genomic Encyclopedia of Type Strains, Phase IV (KMG-IV): sequencing the most valuable type-strain genomes for metagenomic binning, comparative biology and taxonomic classification.</title>
        <authorList>
            <person name="Goeker M."/>
        </authorList>
    </citation>
    <scope>NUCLEOTIDE SEQUENCE [LARGE SCALE GENOMIC DNA]</scope>
    <source>
        <strain evidence="1 2">DSM 27848</strain>
    </source>
</reference>
<keyword evidence="2" id="KW-1185">Reference proteome</keyword>
<dbReference type="RefSeq" id="WP_244681056.1">
    <property type="nucleotide sequence ID" value="NZ_JALIRM010000003.1"/>
</dbReference>
<protein>
    <submittedName>
        <fullName evidence="1">Type II secretory pathway component PulJ</fullName>
    </submittedName>
</protein>
<gene>
    <name evidence="1" type="ORF">J2S14_003955</name>
</gene>
<name>A0ABU0D9K8_9BACI</name>
<dbReference type="EMBL" id="JAUSUO010000013">
    <property type="protein sequence ID" value="MDQ0345108.1"/>
    <property type="molecule type" value="Genomic_DNA"/>
</dbReference>
<evidence type="ECO:0000313" key="1">
    <source>
        <dbReference type="EMBL" id="MDQ0345108.1"/>
    </source>
</evidence>
<organism evidence="1 2">
    <name type="scientific">Lederbergia wuyishanensis</name>
    <dbReference type="NCBI Taxonomy" id="1347903"/>
    <lineage>
        <taxon>Bacteria</taxon>
        <taxon>Bacillati</taxon>
        <taxon>Bacillota</taxon>
        <taxon>Bacilli</taxon>
        <taxon>Bacillales</taxon>
        <taxon>Bacillaceae</taxon>
        <taxon>Lederbergia</taxon>
    </lineage>
</organism>
<evidence type="ECO:0000313" key="2">
    <source>
        <dbReference type="Proteomes" id="UP001232343"/>
    </source>
</evidence>